<keyword evidence="2" id="KW-0378">Hydrolase</keyword>
<dbReference type="Gene3D" id="3.40.800.10">
    <property type="entry name" value="Ureohydrolase domain"/>
    <property type="match status" value="1"/>
</dbReference>
<evidence type="ECO:0000256" key="3">
    <source>
        <dbReference type="ARBA" id="ARBA00023211"/>
    </source>
</evidence>
<evidence type="ECO:0000256" key="1">
    <source>
        <dbReference type="ARBA" id="ARBA00022723"/>
    </source>
</evidence>
<keyword evidence="6" id="KW-1185">Reference proteome</keyword>
<comment type="caution">
    <text evidence="5">The sequence shown here is derived from an EMBL/GenBank/DDBJ whole genome shotgun (WGS) entry which is preliminary data.</text>
</comment>
<evidence type="ECO:0000313" key="6">
    <source>
        <dbReference type="Proteomes" id="UP000244962"/>
    </source>
</evidence>
<dbReference type="AlphaFoldDB" id="A0A2U1TEQ2"/>
<reference evidence="6" key="1">
    <citation type="submission" date="2018-04" db="EMBL/GenBank/DDBJ databases">
        <authorList>
            <person name="Liu S."/>
            <person name="Wang Z."/>
            <person name="Li J."/>
        </authorList>
    </citation>
    <scope>NUCLEOTIDE SEQUENCE [LARGE SCALE GENOMIC DNA]</scope>
    <source>
        <strain evidence="6">622</strain>
    </source>
</reference>
<proteinExistence type="inferred from homology"/>
<dbReference type="PROSITE" id="PS51409">
    <property type="entry name" value="ARGINASE_2"/>
    <property type="match status" value="1"/>
</dbReference>
<dbReference type="InterPro" id="IPR006035">
    <property type="entry name" value="Ureohydrolase"/>
</dbReference>
<comment type="similarity">
    <text evidence="4">Belongs to the arginase family.</text>
</comment>
<gene>
    <name evidence="5" type="ORF">DF223_06960</name>
</gene>
<evidence type="ECO:0000256" key="2">
    <source>
        <dbReference type="ARBA" id="ARBA00022801"/>
    </source>
</evidence>
<evidence type="ECO:0000313" key="5">
    <source>
        <dbReference type="EMBL" id="PWC07354.1"/>
    </source>
</evidence>
<dbReference type="EMBL" id="QEFB01000005">
    <property type="protein sequence ID" value="PWC07354.1"/>
    <property type="molecule type" value="Genomic_DNA"/>
</dbReference>
<dbReference type="CDD" id="cd09999">
    <property type="entry name" value="Arginase-like_1"/>
    <property type="match status" value="1"/>
</dbReference>
<keyword evidence="1" id="KW-0479">Metal-binding</keyword>
<sequence length="271" mass="28092">MATFMVVPSWQGSGSSRAMRLIDGADAIRGDLPSTATVRVEVPVEAGESLDTGVHRLSSLLAVREHQLAALREATSPVITIGGGCAVALGSVEYAAADGDVCVLWIDAHTDLNDAVSSPSGSFDGMVLRSLLGEGIPELASTAPLDPSQVVILGARSMDDAEQVVIEERSIRMLSVDDWTPESVIEAVSASGASKVFIHIDLDVLDPADIAGTSWAEPFGLPAAHLVDLIGAVRGSFELAGATICGFAPSSPERAVDDLPTILRIIGALAR</sequence>
<dbReference type="PANTHER" id="PTHR43782:SF3">
    <property type="entry name" value="ARGINASE"/>
    <property type="match status" value="1"/>
</dbReference>
<dbReference type="PANTHER" id="PTHR43782">
    <property type="entry name" value="ARGINASE"/>
    <property type="match status" value="1"/>
</dbReference>
<dbReference type="SUPFAM" id="SSF52768">
    <property type="entry name" value="Arginase/deacetylase"/>
    <property type="match status" value="1"/>
</dbReference>
<organism evidence="5 6">
    <name type="scientific">Mycetocola zhujimingii</name>
    <dbReference type="NCBI Taxonomy" id="2079792"/>
    <lineage>
        <taxon>Bacteria</taxon>
        <taxon>Bacillati</taxon>
        <taxon>Actinomycetota</taxon>
        <taxon>Actinomycetes</taxon>
        <taxon>Micrococcales</taxon>
        <taxon>Microbacteriaceae</taxon>
        <taxon>Mycetocola</taxon>
    </lineage>
</organism>
<name>A0A2U1TEQ2_9MICO</name>
<dbReference type="Pfam" id="PF00491">
    <property type="entry name" value="Arginase"/>
    <property type="match status" value="1"/>
</dbReference>
<dbReference type="GO" id="GO:0004053">
    <property type="term" value="F:arginase activity"/>
    <property type="evidence" value="ECO:0007669"/>
    <property type="project" value="TreeGrafter"/>
</dbReference>
<evidence type="ECO:0000256" key="4">
    <source>
        <dbReference type="PROSITE-ProRule" id="PRU00742"/>
    </source>
</evidence>
<dbReference type="GO" id="GO:0030145">
    <property type="term" value="F:manganese ion binding"/>
    <property type="evidence" value="ECO:0007669"/>
    <property type="project" value="TreeGrafter"/>
</dbReference>
<accession>A0A2U1TEQ2</accession>
<dbReference type="GO" id="GO:0005829">
    <property type="term" value="C:cytosol"/>
    <property type="evidence" value="ECO:0007669"/>
    <property type="project" value="TreeGrafter"/>
</dbReference>
<dbReference type="InterPro" id="IPR023696">
    <property type="entry name" value="Ureohydrolase_dom_sf"/>
</dbReference>
<dbReference type="Proteomes" id="UP000244962">
    <property type="component" value="Unassembled WGS sequence"/>
</dbReference>
<protein>
    <submittedName>
        <fullName evidence="5">Arginase</fullName>
    </submittedName>
</protein>
<keyword evidence="3" id="KW-0464">Manganese</keyword>